<dbReference type="STRING" id="582675.SAMN05192565_1268"/>
<accession>A0A1I2WRV6</accession>
<comment type="catalytic activity">
    <reaction evidence="6 9">
        <text>beta-D-fructose 1-phosphate + ATP = beta-D-fructose 1,6-bisphosphate + ADP + H(+)</text>
        <dbReference type="Rhea" id="RHEA:14213"/>
        <dbReference type="ChEBI" id="CHEBI:15378"/>
        <dbReference type="ChEBI" id="CHEBI:30616"/>
        <dbReference type="ChEBI" id="CHEBI:32966"/>
        <dbReference type="ChEBI" id="CHEBI:138881"/>
        <dbReference type="ChEBI" id="CHEBI:456216"/>
        <dbReference type="EC" id="2.7.1.56"/>
    </reaction>
</comment>
<dbReference type="GO" id="GO:0005524">
    <property type="term" value="F:ATP binding"/>
    <property type="evidence" value="ECO:0007669"/>
    <property type="project" value="UniProtKB-UniRule"/>
</dbReference>
<dbReference type="PIRSF" id="PIRSF000535">
    <property type="entry name" value="1PFK/6PFK/LacC"/>
    <property type="match status" value="1"/>
</dbReference>
<organism evidence="11 12">
    <name type="scientific">Methylobacterium gossipiicola</name>
    <dbReference type="NCBI Taxonomy" id="582675"/>
    <lineage>
        <taxon>Bacteria</taxon>
        <taxon>Pseudomonadati</taxon>
        <taxon>Pseudomonadota</taxon>
        <taxon>Alphaproteobacteria</taxon>
        <taxon>Hyphomicrobiales</taxon>
        <taxon>Methylobacteriaceae</taxon>
        <taxon>Methylobacterium</taxon>
    </lineage>
</organism>
<evidence type="ECO:0000256" key="6">
    <source>
        <dbReference type="ARBA" id="ARBA00047745"/>
    </source>
</evidence>
<keyword evidence="3 9" id="KW-0547">Nucleotide-binding</keyword>
<dbReference type="InterPro" id="IPR011611">
    <property type="entry name" value="PfkB_dom"/>
</dbReference>
<dbReference type="PROSITE" id="PS00584">
    <property type="entry name" value="PFKB_KINASES_2"/>
    <property type="match status" value="1"/>
</dbReference>
<gene>
    <name evidence="11" type="ORF">SAMN05192565_1268</name>
</gene>
<dbReference type="PROSITE" id="PS00583">
    <property type="entry name" value="PFKB_KINASES_1"/>
    <property type="match status" value="1"/>
</dbReference>
<dbReference type="RefSeq" id="WP_244528845.1">
    <property type="nucleotide sequence ID" value="NZ_FOPM01000026.1"/>
</dbReference>
<dbReference type="PRINTS" id="PR00990">
    <property type="entry name" value="RIBOKINASE"/>
</dbReference>
<feature type="domain" description="Carbohydrate kinase PfkB" evidence="10">
    <location>
        <begin position="10"/>
        <end position="299"/>
    </location>
</feature>
<dbReference type="Pfam" id="PF00294">
    <property type="entry name" value="PfkB"/>
    <property type="match status" value="1"/>
</dbReference>
<dbReference type="FunFam" id="3.40.1190.20:FF:000001">
    <property type="entry name" value="Phosphofructokinase"/>
    <property type="match status" value="1"/>
</dbReference>
<evidence type="ECO:0000256" key="8">
    <source>
        <dbReference type="RuleBase" id="RU003704"/>
    </source>
</evidence>
<dbReference type="EMBL" id="FOPM01000026">
    <property type="protein sequence ID" value="SFH03437.1"/>
    <property type="molecule type" value="Genomic_DNA"/>
</dbReference>
<evidence type="ECO:0000256" key="7">
    <source>
        <dbReference type="PIRNR" id="PIRNR000535"/>
    </source>
</evidence>
<dbReference type="GO" id="GO:0005829">
    <property type="term" value="C:cytosol"/>
    <property type="evidence" value="ECO:0007669"/>
    <property type="project" value="TreeGrafter"/>
</dbReference>
<evidence type="ECO:0000313" key="11">
    <source>
        <dbReference type="EMBL" id="SFH03437.1"/>
    </source>
</evidence>
<dbReference type="InterPro" id="IPR002173">
    <property type="entry name" value="Carboh/pur_kinase_PfkB_CS"/>
</dbReference>
<dbReference type="InterPro" id="IPR017583">
    <property type="entry name" value="Tagatose/fructose_Pkinase"/>
</dbReference>
<evidence type="ECO:0000259" key="10">
    <source>
        <dbReference type="Pfam" id="PF00294"/>
    </source>
</evidence>
<keyword evidence="4 8" id="KW-0418">Kinase</keyword>
<keyword evidence="12" id="KW-1185">Reference proteome</keyword>
<dbReference type="NCBIfam" id="TIGR03828">
    <property type="entry name" value="pfkB"/>
    <property type="match status" value="1"/>
</dbReference>
<evidence type="ECO:0000256" key="2">
    <source>
        <dbReference type="ARBA" id="ARBA00022679"/>
    </source>
</evidence>
<name>A0A1I2WRV6_9HYPH</name>
<evidence type="ECO:0000256" key="9">
    <source>
        <dbReference type="RuleBase" id="RU369061"/>
    </source>
</evidence>
<dbReference type="InterPro" id="IPR022463">
    <property type="entry name" value="1-PFruKinase"/>
</dbReference>
<dbReference type="CDD" id="cd01164">
    <property type="entry name" value="FruK_PfkB_like"/>
    <property type="match status" value="1"/>
</dbReference>
<keyword evidence="5 9" id="KW-0067">ATP-binding</keyword>
<dbReference type="PANTHER" id="PTHR46566">
    <property type="entry name" value="1-PHOSPHOFRUCTOKINASE-RELATED"/>
    <property type="match status" value="1"/>
</dbReference>
<sequence>MSAPLVTLTLNPAIDQTVTLEHLAPGAVHRALASRSDAGGKGVNVAGCLADWGLPVTVTGVLGADNAAPFAAVFAAKGIADHFIRVAGQTRTNLKLLDQHSGDTTDVNLPGLTVTAGVFEAARARLLDAAGPGSLVILAGSLPGGLAPDTYVDLTRRLKVRGARVVLDASGPALAAALAAEPDALPEVVKPNRHELEEWAGRPLPSLPEVHAAARDLRARGIPRVVVSLGEEGALFLADAGAIHAHPPAIAVASTVGAGDALVAGLVAALHEGAGLDDTARLALGFAAGKLTLAGANLPARAEVERLAGAVRLTRP</sequence>
<dbReference type="PANTHER" id="PTHR46566:SF5">
    <property type="entry name" value="1-PHOSPHOFRUCTOKINASE"/>
    <property type="match status" value="1"/>
</dbReference>
<proteinExistence type="inferred from homology"/>
<dbReference type="InterPro" id="IPR029056">
    <property type="entry name" value="Ribokinase-like"/>
</dbReference>
<dbReference type="GO" id="GO:0044281">
    <property type="term" value="P:small molecule metabolic process"/>
    <property type="evidence" value="ECO:0007669"/>
    <property type="project" value="UniProtKB-ARBA"/>
</dbReference>
<keyword evidence="2 7" id="KW-0808">Transferase</keyword>
<evidence type="ECO:0000256" key="3">
    <source>
        <dbReference type="ARBA" id="ARBA00022741"/>
    </source>
</evidence>
<dbReference type="NCBIfam" id="TIGR03168">
    <property type="entry name" value="1-PFK"/>
    <property type="match status" value="1"/>
</dbReference>
<dbReference type="GO" id="GO:0008662">
    <property type="term" value="F:1-phosphofructokinase activity"/>
    <property type="evidence" value="ECO:0007669"/>
    <property type="project" value="UniProtKB-UniRule"/>
</dbReference>
<comment type="similarity">
    <text evidence="1 7 8">Belongs to the carbohydrate kinase PfkB family.</text>
</comment>
<dbReference type="Gene3D" id="3.40.1190.20">
    <property type="match status" value="1"/>
</dbReference>
<evidence type="ECO:0000256" key="1">
    <source>
        <dbReference type="ARBA" id="ARBA00010688"/>
    </source>
</evidence>
<reference evidence="12" key="1">
    <citation type="submission" date="2016-10" db="EMBL/GenBank/DDBJ databases">
        <authorList>
            <person name="Varghese N."/>
            <person name="Submissions S."/>
        </authorList>
    </citation>
    <scope>NUCLEOTIDE SEQUENCE [LARGE SCALE GENOMIC DNA]</scope>
    <source>
        <strain evidence="12">Gh-105</strain>
    </source>
</reference>
<protein>
    <recommendedName>
        <fullName evidence="7">Phosphofructokinase</fullName>
    </recommendedName>
</protein>
<dbReference type="GO" id="GO:0016052">
    <property type="term" value="P:carbohydrate catabolic process"/>
    <property type="evidence" value="ECO:0007669"/>
    <property type="project" value="UniProtKB-ARBA"/>
</dbReference>
<dbReference type="Proteomes" id="UP000199229">
    <property type="component" value="Unassembled WGS sequence"/>
</dbReference>
<dbReference type="AlphaFoldDB" id="A0A1I2WRV6"/>
<dbReference type="SUPFAM" id="SSF53613">
    <property type="entry name" value="Ribokinase-like"/>
    <property type="match status" value="1"/>
</dbReference>
<dbReference type="InterPro" id="IPR002139">
    <property type="entry name" value="Ribo/fructo_kinase"/>
</dbReference>
<evidence type="ECO:0000256" key="5">
    <source>
        <dbReference type="ARBA" id="ARBA00022840"/>
    </source>
</evidence>
<evidence type="ECO:0000256" key="4">
    <source>
        <dbReference type="ARBA" id="ARBA00022777"/>
    </source>
</evidence>
<evidence type="ECO:0000313" key="12">
    <source>
        <dbReference type="Proteomes" id="UP000199229"/>
    </source>
</evidence>
<comment type="function">
    <text evidence="9">Catalyzes the ATP-dependent phosphorylation of fructose-l-phosphate to fructose-l,6-bisphosphate.</text>
</comment>